<proteinExistence type="inferred from homology"/>
<evidence type="ECO:0000256" key="4">
    <source>
        <dbReference type="SAM" id="SignalP"/>
    </source>
</evidence>
<protein>
    <submittedName>
        <fullName evidence="6">Lytic transglycosylase domain-containing protein</fullName>
    </submittedName>
</protein>
<gene>
    <name evidence="6" type="ORF">IGS68_14605</name>
</gene>
<keyword evidence="3 4" id="KW-0732">Signal</keyword>
<dbReference type="EMBL" id="CP067420">
    <property type="protein sequence ID" value="QQP87352.1"/>
    <property type="molecule type" value="Genomic_DNA"/>
</dbReference>
<evidence type="ECO:0000313" key="7">
    <source>
        <dbReference type="Proteomes" id="UP000595197"/>
    </source>
</evidence>
<dbReference type="Gene3D" id="1.10.530.10">
    <property type="match status" value="1"/>
</dbReference>
<comment type="similarity">
    <text evidence="2">Belongs to the virb1 family.</text>
</comment>
<feature type="domain" description="Transglycosylase SLT" evidence="5">
    <location>
        <begin position="499"/>
        <end position="600"/>
    </location>
</feature>
<dbReference type="PANTHER" id="PTHR37423">
    <property type="entry name" value="SOLUBLE LYTIC MUREIN TRANSGLYCOSYLASE-RELATED"/>
    <property type="match status" value="1"/>
</dbReference>
<dbReference type="InterPro" id="IPR008258">
    <property type="entry name" value="Transglycosylase_SLT_dom_1"/>
</dbReference>
<dbReference type="Gene3D" id="1.25.20.10">
    <property type="entry name" value="Bacterial muramidases"/>
    <property type="match status" value="1"/>
</dbReference>
<dbReference type="CDD" id="cd13401">
    <property type="entry name" value="Slt70-like"/>
    <property type="match status" value="1"/>
</dbReference>
<dbReference type="SUPFAM" id="SSF53955">
    <property type="entry name" value="Lysozyme-like"/>
    <property type="match status" value="1"/>
</dbReference>
<evidence type="ECO:0000256" key="2">
    <source>
        <dbReference type="ARBA" id="ARBA00009387"/>
    </source>
</evidence>
<keyword evidence="7" id="KW-1185">Reference proteome</keyword>
<dbReference type="InterPro" id="IPR023346">
    <property type="entry name" value="Lysozyme-like_dom_sf"/>
</dbReference>
<reference evidence="6" key="1">
    <citation type="submission" date="2021-02" db="EMBL/GenBank/DDBJ databases">
        <title>Skermanella TT6 skin isolate.</title>
        <authorList>
            <person name="Lee K."/>
            <person name="Ganzorig M."/>
        </authorList>
    </citation>
    <scope>NUCLEOTIDE SEQUENCE</scope>
    <source>
        <strain evidence="6">TT6</strain>
    </source>
</reference>
<evidence type="ECO:0000313" key="6">
    <source>
        <dbReference type="EMBL" id="QQP87352.1"/>
    </source>
</evidence>
<evidence type="ECO:0000259" key="5">
    <source>
        <dbReference type="Pfam" id="PF01464"/>
    </source>
</evidence>
<dbReference type="InterPro" id="IPR008939">
    <property type="entry name" value="Lytic_TGlycosylase_superhlx_U"/>
</dbReference>
<feature type="signal peptide" evidence="4">
    <location>
        <begin position="1"/>
        <end position="22"/>
    </location>
</feature>
<name>A0ABX7AZP9_9PROT</name>
<accession>A0ABX7AZP9</accession>
<dbReference type="SUPFAM" id="SSF48435">
    <property type="entry name" value="Bacterial muramidases"/>
    <property type="match status" value="1"/>
</dbReference>
<comment type="similarity">
    <text evidence="1">Belongs to the transglycosylase Slt family.</text>
</comment>
<dbReference type="Pfam" id="PF01464">
    <property type="entry name" value="SLT"/>
    <property type="match status" value="1"/>
</dbReference>
<dbReference type="Proteomes" id="UP000595197">
    <property type="component" value="Chromosome"/>
</dbReference>
<organism evidence="6 7">
    <name type="scientific">Skermanella cutis</name>
    <dbReference type="NCBI Taxonomy" id="2775420"/>
    <lineage>
        <taxon>Bacteria</taxon>
        <taxon>Pseudomonadati</taxon>
        <taxon>Pseudomonadota</taxon>
        <taxon>Alphaproteobacteria</taxon>
        <taxon>Rhodospirillales</taxon>
        <taxon>Azospirillaceae</taxon>
        <taxon>Skermanella</taxon>
    </lineage>
</organism>
<evidence type="ECO:0000256" key="1">
    <source>
        <dbReference type="ARBA" id="ARBA00007734"/>
    </source>
</evidence>
<feature type="chain" id="PRO_5045855477" evidence="4">
    <location>
        <begin position="23"/>
        <end position="652"/>
    </location>
</feature>
<evidence type="ECO:0000256" key="3">
    <source>
        <dbReference type="ARBA" id="ARBA00022729"/>
    </source>
</evidence>
<sequence length="652" mass="71818">MVLGLALALSVACGAWTPGAAAAELGERDLALYRTAFRAAESGRWDEAKALASQAGEPLPAKAIQWLDMARPGTDASFDSIAAFVRGNPEWPNLNALRRNAEMAMPLWMPAADVKAWFEAYPPLTGGGTLRYATVLLNDGKTAQAAELVRERWVAGGFGLTEEQDFRSRFGDLLRPRDHLARFDRLMWDNEESAARRMLPLVGSGYQALAEARFHLAGMKRGNVDALINKVPPSLRNDPGLLYERARWRRRKDLDAGALEILMNKPAELGRPAAWWTEMHILARRSIERGAYAEAYRIASSHGQADGLPLAEAEFLSGWLALRFLDRPQQALKHFERLYASVSAPISRARGAYWAGRAAEAMRQPDAARGWYGSAAQHVTTFYGQLAQQRLRAPSAGVLPAEARPSAEAVAAFGRRELPRLARMLNRIDPVADREGIFVRRMGSNARTAEEYTLAAGLARDLGRADLAVAVAKQAVQDDITLADAGYPVVGMPQLGWLEPALVHSLIRQESTFNQNAISSAGARGLMQLMPATAKQVANQLGMEHTNGRLTADPEYNIALGSAYMRELLDRFNGSYILAIAGYNAGPGRVREWLRANGDPRAEGVDAVDWIELIPIYETRNYVQRVMEALHVYRARMNGGTAKLLLEEDLRR</sequence>
<dbReference type="PANTHER" id="PTHR37423:SF2">
    <property type="entry name" value="MEMBRANE-BOUND LYTIC MUREIN TRANSGLYCOSYLASE C"/>
    <property type="match status" value="1"/>
</dbReference>